<keyword evidence="1" id="KW-0732">Signal</keyword>
<accession>A0A1T5GIW3</accession>
<dbReference type="RefSeq" id="WP_079668118.1">
    <property type="nucleotide sequence ID" value="NZ_FUYZ01000012.1"/>
</dbReference>
<dbReference type="AlphaFoldDB" id="A0A1T5GIW3"/>
<keyword evidence="3" id="KW-1185">Reference proteome</keyword>
<evidence type="ECO:0000256" key="1">
    <source>
        <dbReference type="SAM" id="SignalP"/>
    </source>
</evidence>
<dbReference type="OrthoDB" id="9992110at2"/>
<feature type="signal peptide" evidence="1">
    <location>
        <begin position="1"/>
        <end position="25"/>
    </location>
</feature>
<organism evidence="2 3">
    <name type="scientific">Soonwooa buanensis</name>
    <dbReference type="NCBI Taxonomy" id="619805"/>
    <lineage>
        <taxon>Bacteria</taxon>
        <taxon>Pseudomonadati</taxon>
        <taxon>Bacteroidota</taxon>
        <taxon>Flavobacteriia</taxon>
        <taxon>Flavobacteriales</taxon>
        <taxon>Weeksellaceae</taxon>
        <taxon>Chryseobacterium group</taxon>
        <taxon>Soonwooa</taxon>
    </lineage>
</organism>
<gene>
    <name evidence="2" type="ORF">SAMN05660477_02901</name>
</gene>
<dbReference type="Proteomes" id="UP000191112">
    <property type="component" value="Unassembled WGS sequence"/>
</dbReference>
<sequence>MKKSILSLVLFFPVSVMFSSLPSNNNTLLEVEDFKVQTIKFPVNFSSKSTLIKGTWSNWSSWSQVKNTYFELTTITQGKIYNFRYFENGVMTKNYTITYNSEATNRQKAENKNVNCYKINDSKDDWIYLYDTTMGSLMKNSTKWADSNNASISILDDEKTGYFMRIK</sequence>
<dbReference type="EMBL" id="FUYZ01000012">
    <property type="protein sequence ID" value="SKC08326.1"/>
    <property type="molecule type" value="Genomic_DNA"/>
</dbReference>
<protein>
    <submittedName>
        <fullName evidence="2">Uncharacterized protein</fullName>
    </submittedName>
</protein>
<evidence type="ECO:0000313" key="3">
    <source>
        <dbReference type="Proteomes" id="UP000191112"/>
    </source>
</evidence>
<reference evidence="2 3" key="1">
    <citation type="submission" date="2017-02" db="EMBL/GenBank/DDBJ databases">
        <authorList>
            <person name="Peterson S.W."/>
        </authorList>
    </citation>
    <scope>NUCLEOTIDE SEQUENCE [LARGE SCALE GENOMIC DNA]</scope>
    <source>
        <strain evidence="2 3">DSM 22323</strain>
    </source>
</reference>
<proteinExistence type="predicted"/>
<feature type="chain" id="PRO_5012594740" evidence="1">
    <location>
        <begin position="26"/>
        <end position="167"/>
    </location>
</feature>
<name>A0A1T5GIW3_9FLAO</name>
<evidence type="ECO:0000313" key="2">
    <source>
        <dbReference type="EMBL" id="SKC08326.1"/>
    </source>
</evidence>